<dbReference type="InterPro" id="IPR014729">
    <property type="entry name" value="Rossmann-like_a/b/a_fold"/>
</dbReference>
<name>A0A5A8F525_9BACT</name>
<evidence type="ECO:0000313" key="3">
    <source>
        <dbReference type="Proteomes" id="UP000322876"/>
    </source>
</evidence>
<comment type="caution">
    <text evidence="2">The sequence shown here is derived from an EMBL/GenBank/DDBJ whole genome shotgun (WGS) entry which is preliminary data.</text>
</comment>
<evidence type="ECO:0000259" key="1">
    <source>
        <dbReference type="Pfam" id="PF01171"/>
    </source>
</evidence>
<reference evidence="2 3" key="1">
    <citation type="submission" date="2019-06" db="EMBL/GenBank/DDBJ databases">
        <title>Genomic insights into carbon and energy metabolism of Deferribacter autotrophicus revealed new metabolic traits in the phylum Deferribacteres.</title>
        <authorList>
            <person name="Slobodkin A.I."/>
            <person name="Slobodkina G.B."/>
            <person name="Allioux M."/>
            <person name="Alain K."/>
            <person name="Jebbar M."/>
            <person name="Shadrin V."/>
            <person name="Kublanov I.V."/>
            <person name="Toshchakov S.V."/>
            <person name="Bonch-Osmolovskaya E.A."/>
        </authorList>
    </citation>
    <scope>NUCLEOTIDE SEQUENCE [LARGE SCALE GENOMIC DNA]</scope>
    <source>
        <strain evidence="2 3">SL50</strain>
    </source>
</reference>
<feature type="domain" description="tRNA(Ile)-lysidine/2-thiocytidine synthase N-terminal" evidence="1">
    <location>
        <begin position="30"/>
        <end position="175"/>
    </location>
</feature>
<dbReference type="SUPFAM" id="SSF52402">
    <property type="entry name" value="Adenine nucleotide alpha hydrolases-like"/>
    <property type="match status" value="1"/>
</dbReference>
<dbReference type="Gene3D" id="3.40.50.620">
    <property type="entry name" value="HUPs"/>
    <property type="match status" value="1"/>
</dbReference>
<dbReference type="PANTHER" id="PTHR43686:SF1">
    <property type="entry name" value="AMINOTRAN_5 DOMAIN-CONTAINING PROTEIN"/>
    <property type="match status" value="1"/>
</dbReference>
<dbReference type="Proteomes" id="UP000322876">
    <property type="component" value="Unassembled WGS sequence"/>
</dbReference>
<keyword evidence="3" id="KW-1185">Reference proteome</keyword>
<protein>
    <recommendedName>
        <fullName evidence="1">tRNA(Ile)-lysidine/2-thiocytidine synthase N-terminal domain-containing protein</fullName>
    </recommendedName>
</protein>
<dbReference type="InterPro" id="IPR011063">
    <property type="entry name" value="TilS/TtcA_N"/>
</dbReference>
<dbReference type="AlphaFoldDB" id="A0A5A8F525"/>
<organism evidence="2 3">
    <name type="scientific">Deferribacter autotrophicus</name>
    <dbReference type="NCBI Taxonomy" id="500465"/>
    <lineage>
        <taxon>Bacteria</taxon>
        <taxon>Pseudomonadati</taxon>
        <taxon>Deferribacterota</taxon>
        <taxon>Deferribacteres</taxon>
        <taxon>Deferribacterales</taxon>
        <taxon>Deferribacteraceae</taxon>
        <taxon>Deferribacter</taxon>
    </lineage>
</organism>
<accession>A0A5A8F525</accession>
<dbReference type="Pfam" id="PF01171">
    <property type="entry name" value="ATP_bind_3"/>
    <property type="match status" value="1"/>
</dbReference>
<dbReference type="PANTHER" id="PTHR43686">
    <property type="entry name" value="SULFURTRANSFERASE-RELATED"/>
    <property type="match status" value="1"/>
</dbReference>
<gene>
    <name evidence="2" type="ORF">FHQ18_07110</name>
</gene>
<proteinExistence type="predicted"/>
<dbReference type="RefSeq" id="WP_149266476.1">
    <property type="nucleotide sequence ID" value="NZ_VFJB01000005.1"/>
</dbReference>
<dbReference type="EMBL" id="VFJB01000005">
    <property type="protein sequence ID" value="KAA0258155.1"/>
    <property type="molecule type" value="Genomic_DNA"/>
</dbReference>
<dbReference type="OrthoDB" id="9801054at2"/>
<evidence type="ECO:0000313" key="2">
    <source>
        <dbReference type="EMBL" id="KAA0258155.1"/>
    </source>
</evidence>
<sequence>MSLIFKKIKERLIGSILKVNKTVSFIGNDLVVGVSGGVDSWVLWKVMEEYYKKNEISAKIYPVHVGISGDIKTKLALENVINVEVDKEIHFPIDCYQCSRVRREYIFKFCKEKGIKYILFAHHADDFAERFLWNLFYYKKLESLPICRSYFEGMFTIVRPFHFVNKKDIEKYARIMGYEDIEHKCSVKNSVSNIVSKISKEIGLNIIDVVGNINYIIEKYKIYGENDEK</sequence>